<evidence type="ECO:0000313" key="5">
    <source>
        <dbReference type="EMBL" id="RAM02747.1"/>
    </source>
</evidence>
<organism evidence="5 6">
    <name type="scientific">Desulfobacter hydrogenophilus</name>
    <dbReference type="NCBI Taxonomy" id="2291"/>
    <lineage>
        <taxon>Bacteria</taxon>
        <taxon>Pseudomonadati</taxon>
        <taxon>Thermodesulfobacteriota</taxon>
        <taxon>Desulfobacteria</taxon>
        <taxon>Desulfobacterales</taxon>
        <taxon>Desulfobacteraceae</taxon>
        <taxon>Desulfobacter</taxon>
    </lineage>
</organism>
<comment type="subcellular location">
    <subcellularLocation>
        <location evidence="1">Membrane</location>
        <topology evidence="1">Single-pass membrane protein</topology>
    </subcellularLocation>
</comment>
<accession>A0A328FIA6</accession>
<sequence length="372" mass="42366">METQENWEEKPPKQIHPTSELMKKVRLPKSNFKIPRTIKILMVLVILVGLAYGSFLEYIRPYEYGIKVNKIGFHRGVQKKVYETGLYLVLPFGIQEMHKLPRALQVLELTNSTQSAAYDTRIEKAAHIQTSDGFFVDMDVSIIYRISDPYKVFTDIGPGRLFEDNGIIPKTEPALKNNMGKLTTEEFFNSPMRVEKALAAKQELNEELKDKGIFVEHVLVRYFQYSDEIQKNIEEKKLKDQLVFKNQAEARAAIEGAKLTKIEQEGKVRVSVEIEKGKAYVTRKQAEKDLYYRKKVAEADLLVKLAEAEQIRLKNEALQGKGAERMVGLKMAEVYKGIDVVILPSDGPSGVNPLDLNNALELFDVRSKGGDR</sequence>
<keyword evidence="7" id="KW-1185">Reference proteome</keyword>
<name>A0A328FIA6_9BACT</name>
<dbReference type="OrthoDB" id="5490631at2"/>
<dbReference type="InterPro" id="IPR001107">
    <property type="entry name" value="Band_7"/>
</dbReference>
<gene>
    <name evidence="5" type="ORF">DO021_06820</name>
    <name evidence="4" type="ORF">EYB58_20040</name>
</gene>
<keyword evidence="2" id="KW-1133">Transmembrane helix</keyword>
<dbReference type="Pfam" id="PF01145">
    <property type="entry name" value="Band_7"/>
    <property type="match status" value="1"/>
</dbReference>
<protein>
    <submittedName>
        <fullName evidence="5">SPFH domain-containing protein</fullName>
    </submittedName>
</protein>
<evidence type="ECO:0000256" key="1">
    <source>
        <dbReference type="ARBA" id="ARBA00004167"/>
    </source>
</evidence>
<dbReference type="SMART" id="SM00244">
    <property type="entry name" value="PHB"/>
    <property type="match status" value="1"/>
</dbReference>
<evidence type="ECO:0000256" key="2">
    <source>
        <dbReference type="SAM" id="Phobius"/>
    </source>
</evidence>
<dbReference type="Proteomes" id="UP000293902">
    <property type="component" value="Chromosome"/>
</dbReference>
<dbReference type="AlphaFoldDB" id="A0A328FIA6"/>
<feature type="transmembrane region" description="Helical" evidence="2">
    <location>
        <begin position="40"/>
        <end position="59"/>
    </location>
</feature>
<feature type="domain" description="Band 7" evidence="3">
    <location>
        <begin position="54"/>
        <end position="237"/>
    </location>
</feature>
<evidence type="ECO:0000313" key="7">
    <source>
        <dbReference type="Proteomes" id="UP000293902"/>
    </source>
</evidence>
<keyword evidence="2" id="KW-0812">Transmembrane</keyword>
<dbReference type="PANTHER" id="PTHR43327:SF10">
    <property type="entry name" value="STOMATIN-LIKE PROTEIN 2, MITOCHONDRIAL"/>
    <property type="match status" value="1"/>
</dbReference>
<dbReference type="SUPFAM" id="SSF117892">
    <property type="entry name" value="Band 7/SPFH domain"/>
    <property type="match status" value="1"/>
</dbReference>
<reference evidence="4 7" key="2">
    <citation type="submission" date="2019-02" db="EMBL/GenBank/DDBJ databases">
        <title>Complete genome sequence of Desulfobacter hydrogenophilus AcRS1.</title>
        <authorList>
            <person name="Marietou A."/>
            <person name="Lund M.B."/>
            <person name="Marshall I.P.G."/>
            <person name="Schreiber L."/>
            <person name="Jorgensen B."/>
        </authorList>
    </citation>
    <scope>NUCLEOTIDE SEQUENCE [LARGE SCALE GENOMIC DNA]</scope>
    <source>
        <strain evidence="4 7">AcRS1</strain>
    </source>
</reference>
<dbReference type="PANTHER" id="PTHR43327">
    <property type="entry name" value="STOMATIN-LIKE PROTEIN 2, MITOCHONDRIAL"/>
    <property type="match status" value="1"/>
</dbReference>
<evidence type="ECO:0000313" key="6">
    <source>
        <dbReference type="Proteomes" id="UP000248798"/>
    </source>
</evidence>
<proteinExistence type="predicted"/>
<evidence type="ECO:0000313" key="4">
    <source>
        <dbReference type="EMBL" id="QBH15006.1"/>
    </source>
</evidence>
<dbReference type="EMBL" id="CP036313">
    <property type="protein sequence ID" value="QBH15006.1"/>
    <property type="molecule type" value="Genomic_DNA"/>
</dbReference>
<dbReference type="Proteomes" id="UP000248798">
    <property type="component" value="Unassembled WGS sequence"/>
</dbReference>
<dbReference type="Gene3D" id="3.30.479.30">
    <property type="entry name" value="Band 7 domain"/>
    <property type="match status" value="1"/>
</dbReference>
<reference evidence="5 6" key="1">
    <citation type="submission" date="2018-06" db="EMBL/GenBank/DDBJ databases">
        <title>Complete Genome Sequence of Desulfobacter hydrogenophilus (DSM3380).</title>
        <authorList>
            <person name="Marietou A."/>
            <person name="Schreiber L."/>
            <person name="Marshall I."/>
            <person name="Jorgensen B."/>
        </authorList>
    </citation>
    <scope>NUCLEOTIDE SEQUENCE [LARGE SCALE GENOMIC DNA]</scope>
    <source>
        <strain evidence="5 6">DSM 3380</strain>
    </source>
</reference>
<evidence type="ECO:0000259" key="3">
    <source>
        <dbReference type="SMART" id="SM00244"/>
    </source>
</evidence>
<dbReference type="InterPro" id="IPR036013">
    <property type="entry name" value="Band_7/SPFH_dom_sf"/>
</dbReference>
<keyword evidence="2" id="KW-0472">Membrane</keyword>
<dbReference type="EMBL" id="QLNI01000011">
    <property type="protein sequence ID" value="RAM02747.1"/>
    <property type="molecule type" value="Genomic_DNA"/>
</dbReference>
<dbReference type="RefSeq" id="WP_111955028.1">
    <property type="nucleotide sequence ID" value="NZ_CP036313.1"/>
</dbReference>
<dbReference type="GO" id="GO:0016020">
    <property type="term" value="C:membrane"/>
    <property type="evidence" value="ECO:0007669"/>
    <property type="project" value="UniProtKB-SubCell"/>
</dbReference>
<dbReference type="InterPro" id="IPR050710">
    <property type="entry name" value="Band7/mec-2_domain"/>
</dbReference>